<proteinExistence type="predicted"/>
<sequence length="195" mass="20300">MKTLFPPYAQPSPELSVDPDTWIVQDRPGPPRTAHQRLGRVDLDWGGRSLADVLGDVDAWREDGVQGLFLDRAPAGSSGVGPVALTVRLAARRGLHRIVLNPGVPTHPLYRDLGVKICTFDGPWSAYQGWDGDGVRTGDGHLVHGVPPELLTAARRLMGRRGAGFGLATDAGPYVSGAASGGGAGSAGSCTTSGS</sequence>
<evidence type="ECO:0000313" key="1">
    <source>
        <dbReference type="EMBL" id="OJF13712.1"/>
    </source>
</evidence>
<keyword evidence="2" id="KW-1185">Reference proteome</keyword>
<name>A0A1K0FLV3_9ACTN</name>
<dbReference type="EMBL" id="MEIA01000137">
    <property type="protein sequence ID" value="OJF13712.1"/>
    <property type="molecule type" value="Genomic_DNA"/>
</dbReference>
<gene>
    <name evidence="1" type="ORF">BG844_13675</name>
</gene>
<dbReference type="Proteomes" id="UP000182486">
    <property type="component" value="Unassembled WGS sequence"/>
</dbReference>
<reference evidence="1 2" key="1">
    <citation type="submission" date="2016-09" db="EMBL/GenBank/DDBJ databases">
        <title>Couchioplanes caeruleus draft genome sequence.</title>
        <authorList>
            <person name="Sheehan J."/>
            <person name="Caffrey P."/>
        </authorList>
    </citation>
    <scope>NUCLEOTIDE SEQUENCE [LARGE SCALE GENOMIC DNA]</scope>
    <source>
        <strain evidence="1 2">DSM 43634</strain>
    </source>
</reference>
<evidence type="ECO:0000313" key="2">
    <source>
        <dbReference type="Proteomes" id="UP000182486"/>
    </source>
</evidence>
<dbReference type="AlphaFoldDB" id="A0A1K0FLV3"/>
<comment type="caution">
    <text evidence="1">The sequence shown here is derived from an EMBL/GenBank/DDBJ whole genome shotgun (WGS) entry which is preliminary data.</text>
</comment>
<organism evidence="1 2">
    <name type="scientific">Couchioplanes caeruleus subsp. caeruleus</name>
    <dbReference type="NCBI Taxonomy" id="56427"/>
    <lineage>
        <taxon>Bacteria</taxon>
        <taxon>Bacillati</taxon>
        <taxon>Actinomycetota</taxon>
        <taxon>Actinomycetes</taxon>
        <taxon>Micromonosporales</taxon>
        <taxon>Micromonosporaceae</taxon>
        <taxon>Couchioplanes</taxon>
    </lineage>
</organism>
<dbReference type="RefSeq" id="WP_071805700.1">
    <property type="nucleotide sequence ID" value="NZ_MEIA01000137.1"/>
</dbReference>
<protein>
    <submittedName>
        <fullName evidence="1">Spherulin-4</fullName>
    </submittedName>
</protein>
<accession>A0A1K0FLV3</accession>